<gene>
    <name evidence="1" type="ORF">PIB30_007424</name>
</gene>
<evidence type="ECO:0000313" key="1">
    <source>
        <dbReference type="EMBL" id="MED6106764.1"/>
    </source>
</evidence>
<organism evidence="1 2">
    <name type="scientific">Stylosanthes scabra</name>
    <dbReference type="NCBI Taxonomy" id="79078"/>
    <lineage>
        <taxon>Eukaryota</taxon>
        <taxon>Viridiplantae</taxon>
        <taxon>Streptophyta</taxon>
        <taxon>Embryophyta</taxon>
        <taxon>Tracheophyta</taxon>
        <taxon>Spermatophyta</taxon>
        <taxon>Magnoliopsida</taxon>
        <taxon>eudicotyledons</taxon>
        <taxon>Gunneridae</taxon>
        <taxon>Pentapetalae</taxon>
        <taxon>rosids</taxon>
        <taxon>fabids</taxon>
        <taxon>Fabales</taxon>
        <taxon>Fabaceae</taxon>
        <taxon>Papilionoideae</taxon>
        <taxon>50 kb inversion clade</taxon>
        <taxon>dalbergioids sensu lato</taxon>
        <taxon>Dalbergieae</taxon>
        <taxon>Pterocarpus clade</taxon>
        <taxon>Stylosanthes</taxon>
    </lineage>
</organism>
<keyword evidence="2" id="KW-1185">Reference proteome</keyword>
<dbReference type="Proteomes" id="UP001341840">
    <property type="component" value="Unassembled WGS sequence"/>
</dbReference>
<dbReference type="EMBL" id="JASCZI010000016">
    <property type="protein sequence ID" value="MED6106764.1"/>
    <property type="molecule type" value="Genomic_DNA"/>
</dbReference>
<name>A0ABU6Q4L5_9FABA</name>
<evidence type="ECO:0000313" key="2">
    <source>
        <dbReference type="Proteomes" id="UP001341840"/>
    </source>
</evidence>
<accession>A0ABU6Q4L5</accession>
<proteinExistence type="predicted"/>
<reference evidence="1 2" key="1">
    <citation type="journal article" date="2023" name="Plants (Basel)">
        <title>Bridging the Gap: Combining Genomics and Transcriptomics Approaches to Understand Stylosanthes scabra, an Orphan Legume from the Brazilian Caatinga.</title>
        <authorList>
            <person name="Ferreira-Neto J.R.C."/>
            <person name="da Silva M.D."/>
            <person name="Binneck E."/>
            <person name="de Melo N.F."/>
            <person name="da Silva R.H."/>
            <person name="de Melo A.L.T.M."/>
            <person name="Pandolfi V."/>
            <person name="Bustamante F.O."/>
            <person name="Brasileiro-Vidal A.C."/>
            <person name="Benko-Iseppon A.M."/>
        </authorList>
    </citation>
    <scope>NUCLEOTIDE SEQUENCE [LARGE SCALE GENOMIC DNA]</scope>
    <source>
        <tissue evidence="1">Leaves</tissue>
    </source>
</reference>
<comment type="caution">
    <text evidence="1">The sequence shown here is derived from an EMBL/GenBank/DDBJ whole genome shotgun (WGS) entry which is preliminary data.</text>
</comment>
<sequence length="103" mass="10761">MEPTLGSHYGVAATGVTAADVFAALLSSPHHYCVVPLQVLHRHDATVLRFSLAPSCLFVFVSRHSIIVSAVSICFGFGSSPSSLLPAGRFAAASWSPAVLVHS</sequence>
<protein>
    <submittedName>
        <fullName evidence="1">Uncharacterized protein</fullName>
    </submittedName>
</protein>